<sequence length="52" mass="5241">MVGDIVGAGTEVSGFGNGPGSSALVAQPLSIVAERYLAPARIAQQAARRRSS</sequence>
<dbReference type="EMBL" id="JAGTUU010000004">
    <property type="protein sequence ID" value="MBS0124898.1"/>
    <property type="molecule type" value="Genomic_DNA"/>
</dbReference>
<proteinExistence type="predicted"/>
<gene>
    <name evidence="1" type="ORF">KB874_12390</name>
</gene>
<evidence type="ECO:0000313" key="1">
    <source>
        <dbReference type="EMBL" id="MBS0124898.1"/>
    </source>
</evidence>
<evidence type="ECO:0000313" key="2">
    <source>
        <dbReference type="Proteomes" id="UP000681356"/>
    </source>
</evidence>
<dbReference type="AlphaFoldDB" id="A0A8J7WGJ5"/>
<name>A0A8J7WGJ5_9RHOB</name>
<keyword evidence="2" id="KW-1185">Reference proteome</keyword>
<accession>A0A8J7WGJ5</accession>
<comment type="caution">
    <text evidence="1">The sequence shown here is derived from an EMBL/GenBank/DDBJ whole genome shotgun (WGS) entry which is preliminary data.</text>
</comment>
<reference evidence="1" key="1">
    <citation type="submission" date="2021-04" db="EMBL/GenBank/DDBJ databases">
        <authorList>
            <person name="Yoon J."/>
        </authorList>
    </citation>
    <scope>NUCLEOTIDE SEQUENCE</scope>
    <source>
        <strain evidence="1">KMU-90</strain>
    </source>
</reference>
<protein>
    <submittedName>
        <fullName evidence="1">Uncharacterized protein</fullName>
    </submittedName>
</protein>
<organism evidence="1 2">
    <name type="scientific">Thetidibacter halocola</name>
    <dbReference type="NCBI Taxonomy" id="2827239"/>
    <lineage>
        <taxon>Bacteria</taxon>
        <taxon>Pseudomonadati</taxon>
        <taxon>Pseudomonadota</taxon>
        <taxon>Alphaproteobacteria</taxon>
        <taxon>Rhodobacterales</taxon>
        <taxon>Roseobacteraceae</taxon>
        <taxon>Thetidibacter</taxon>
    </lineage>
</organism>
<dbReference type="Proteomes" id="UP000681356">
    <property type="component" value="Unassembled WGS sequence"/>
</dbReference>